<feature type="transmembrane region" description="Helical" evidence="2">
    <location>
        <begin position="254"/>
        <end position="279"/>
    </location>
</feature>
<evidence type="ECO:0000313" key="3">
    <source>
        <dbReference type="EMBL" id="SBS73645.1"/>
    </source>
</evidence>
<feature type="transmembrane region" description="Helical" evidence="2">
    <location>
        <begin position="378"/>
        <end position="396"/>
    </location>
</feature>
<accession>A0A1Y5P4N0</accession>
<feature type="compositionally biased region" description="Basic and acidic residues" evidence="1">
    <location>
        <begin position="403"/>
        <end position="420"/>
    </location>
</feature>
<dbReference type="EMBL" id="FLQR01000008">
    <property type="protein sequence ID" value="SBS73645.1"/>
    <property type="molecule type" value="Genomic_DNA"/>
</dbReference>
<feature type="region of interest" description="Disordered" evidence="1">
    <location>
        <begin position="403"/>
        <end position="429"/>
    </location>
</feature>
<feature type="transmembrane region" description="Helical" evidence="2">
    <location>
        <begin position="200"/>
        <end position="220"/>
    </location>
</feature>
<proteinExistence type="predicted"/>
<name>A0A1Y5P4N0_9MICO</name>
<feature type="transmembrane region" description="Helical" evidence="2">
    <location>
        <begin position="144"/>
        <end position="165"/>
    </location>
</feature>
<reference evidence="3" key="1">
    <citation type="submission" date="2016-03" db="EMBL/GenBank/DDBJ databases">
        <authorList>
            <person name="Ploux O."/>
        </authorList>
    </citation>
    <scope>NUCLEOTIDE SEQUENCE</scope>
    <source>
        <strain evidence="3">UC1</strain>
    </source>
</reference>
<evidence type="ECO:0000256" key="1">
    <source>
        <dbReference type="SAM" id="MobiDB-lite"/>
    </source>
</evidence>
<protein>
    <submittedName>
        <fullName evidence="3">Uncharacterized protein</fullName>
    </submittedName>
</protein>
<dbReference type="RefSeq" id="WP_295576710.1">
    <property type="nucleotide sequence ID" value="NZ_FLQR01000008.1"/>
</dbReference>
<gene>
    <name evidence="3" type="ORF">MIPYR_40285</name>
</gene>
<feature type="transmembrane region" description="Helical" evidence="2">
    <location>
        <begin position="299"/>
        <end position="317"/>
    </location>
</feature>
<evidence type="ECO:0000256" key="2">
    <source>
        <dbReference type="SAM" id="Phobius"/>
    </source>
</evidence>
<dbReference type="InterPro" id="IPR045931">
    <property type="entry name" value="DUF6350"/>
</dbReference>
<keyword evidence="2" id="KW-1133">Transmembrane helix</keyword>
<feature type="transmembrane region" description="Helical" evidence="2">
    <location>
        <begin position="338"/>
        <end position="358"/>
    </location>
</feature>
<feature type="transmembrane region" description="Helical" evidence="2">
    <location>
        <begin position="79"/>
        <end position="101"/>
    </location>
</feature>
<organism evidence="3">
    <name type="scientific">uncultured Microbacterium sp</name>
    <dbReference type="NCBI Taxonomy" id="191216"/>
    <lineage>
        <taxon>Bacteria</taxon>
        <taxon>Bacillati</taxon>
        <taxon>Actinomycetota</taxon>
        <taxon>Actinomycetes</taxon>
        <taxon>Micrococcales</taxon>
        <taxon>Microbacteriaceae</taxon>
        <taxon>Microbacterium</taxon>
        <taxon>environmental samples</taxon>
    </lineage>
</organism>
<feature type="transmembrane region" description="Helical" evidence="2">
    <location>
        <begin position="113"/>
        <end position="138"/>
    </location>
</feature>
<sequence length="429" mass="42707">MNRLLVAVLAAFDAVIAVAVGVAATLAPLTLLWVFGFSAAPQWGALWPVAVRIWQLGHFVPVDLTLPEEYLTVAGLPDAAASFTLSLAPLAFAVFTAAFAARSGSRAAHAGAWLTGVLAGTVVLAALATCLTLTSGLAAARVDLAAAVLLPVLVFAVPALLGALVRAWREGDGGLVDAARDRLDRTAWAAEVPAAVARGAAIAALGLIGIGALLVAVSLAARGGEVIALFEAAHVDLIGAVVLALGQLAYLPTLIVWAASFAAGPGFAVGAGTSVSPAATNLGVVPGIPLFGALPESTSSWMLLLALTVVGVGVLAGGAARGRLRADPDAVELLAPRIAALAAIAVLGGAAAALLAAAASGSIGPGRLAEVGPAPGPFALAVGIELAIGAGIMLLSPRRLQPEHAYPADDPRDPSHRRAPEPPAWSPVD</sequence>
<keyword evidence="2" id="KW-0812">Transmembrane</keyword>
<dbReference type="Pfam" id="PF19877">
    <property type="entry name" value="DUF6350"/>
    <property type="match status" value="1"/>
</dbReference>
<dbReference type="AlphaFoldDB" id="A0A1Y5P4N0"/>
<keyword evidence="2" id="KW-0472">Membrane</keyword>